<evidence type="ECO:0000256" key="1">
    <source>
        <dbReference type="SAM" id="MobiDB-lite"/>
    </source>
</evidence>
<dbReference type="EMBL" id="RRYP01038644">
    <property type="protein sequence ID" value="TNV67696.1"/>
    <property type="molecule type" value="Genomic_DNA"/>
</dbReference>
<sequence length="101" mass="11094">MLCPGLAASANAGVEFETKNKATSADVRIERNRITTLLHQVDETVGQLAQGSNLNLCSFEREKRFTVLSQQPAERDNQAVVGQLPSPQNPSTQELNSHNEF</sequence>
<comment type="caution">
    <text evidence="2">The sequence shown here is derived from an EMBL/GenBank/DDBJ whole genome shotgun (WGS) entry which is preliminary data.</text>
</comment>
<accession>A0A8J8N8T4</accession>
<evidence type="ECO:0000313" key="3">
    <source>
        <dbReference type="Proteomes" id="UP000785679"/>
    </source>
</evidence>
<evidence type="ECO:0000313" key="2">
    <source>
        <dbReference type="EMBL" id="TNV67696.1"/>
    </source>
</evidence>
<feature type="region of interest" description="Disordered" evidence="1">
    <location>
        <begin position="70"/>
        <end position="101"/>
    </location>
</feature>
<organism evidence="2 3">
    <name type="scientific">Halteria grandinella</name>
    <dbReference type="NCBI Taxonomy" id="5974"/>
    <lineage>
        <taxon>Eukaryota</taxon>
        <taxon>Sar</taxon>
        <taxon>Alveolata</taxon>
        <taxon>Ciliophora</taxon>
        <taxon>Intramacronucleata</taxon>
        <taxon>Spirotrichea</taxon>
        <taxon>Stichotrichia</taxon>
        <taxon>Sporadotrichida</taxon>
        <taxon>Halteriidae</taxon>
        <taxon>Halteria</taxon>
    </lineage>
</organism>
<feature type="compositionally biased region" description="Polar residues" evidence="1">
    <location>
        <begin position="85"/>
        <end position="101"/>
    </location>
</feature>
<proteinExistence type="predicted"/>
<protein>
    <submittedName>
        <fullName evidence="2">Uncharacterized protein</fullName>
    </submittedName>
</protein>
<reference evidence="2" key="1">
    <citation type="submission" date="2019-06" db="EMBL/GenBank/DDBJ databases">
        <authorList>
            <person name="Zheng W."/>
        </authorList>
    </citation>
    <scope>NUCLEOTIDE SEQUENCE</scope>
    <source>
        <strain evidence="2">QDHG01</strain>
    </source>
</reference>
<dbReference type="Proteomes" id="UP000785679">
    <property type="component" value="Unassembled WGS sequence"/>
</dbReference>
<gene>
    <name evidence="2" type="ORF">FGO68_gene12511</name>
</gene>
<name>A0A8J8N8T4_HALGN</name>
<dbReference type="AlphaFoldDB" id="A0A8J8N8T4"/>
<keyword evidence="3" id="KW-1185">Reference proteome</keyword>